<evidence type="ECO:0000256" key="2">
    <source>
        <dbReference type="SAM" id="Phobius"/>
    </source>
</evidence>
<name>A0A9P8LNY8_9EUKA</name>
<feature type="compositionally biased region" description="Polar residues" evidence="1">
    <location>
        <begin position="36"/>
        <end position="48"/>
    </location>
</feature>
<feature type="transmembrane region" description="Helical" evidence="2">
    <location>
        <begin position="445"/>
        <end position="463"/>
    </location>
</feature>
<evidence type="ECO:0000313" key="5">
    <source>
        <dbReference type="Proteomes" id="UP000018208"/>
    </source>
</evidence>
<organism evidence="3 5">
    <name type="scientific">Spironucleus salmonicida</name>
    <dbReference type="NCBI Taxonomy" id="348837"/>
    <lineage>
        <taxon>Eukaryota</taxon>
        <taxon>Metamonada</taxon>
        <taxon>Diplomonadida</taxon>
        <taxon>Hexamitidae</taxon>
        <taxon>Hexamitinae</taxon>
        <taxon>Spironucleus</taxon>
    </lineage>
</organism>
<dbReference type="SUPFAM" id="SSF57184">
    <property type="entry name" value="Growth factor receptor domain"/>
    <property type="match status" value="1"/>
</dbReference>
<evidence type="ECO:0000313" key="4">
    <source>
        <dbReference type="EMBL" id="KAH0571646.1"/>
    </source>
</evidence>
<evidence type="ECO:0000313" key="3">
    <source>
        <dbReference type="EMBL" id="KAH0571638.1"/>
    </source>
</evidence>
<keyword evidence="2" id="KW-1133">Transmembrane helix</keyword>
<accession>A0A9P8LNY8</accession>
<reference evidence="3" key="1">
    <citation type="journal article" date="2014" name="PLoS Genet.">
        <title>The Genome of Spironucleus salmonicida Highlights a Fish Pathogen Adapted to Fluctuating Environments.</title>
        <authorList>
            <person name="Xu F."/>
            <person name="Jerlstrom-Hultqvist J."/>
            <person name="Einarsson E."/>
            <person name="Astvaldsson A."/>
            <person name="Svard S.G."/>
            <person name="Andersson J.O."/>
        </authorList>
    </citation>
    <scope>NUCLEOTIDE SEQUENCE</scope>
    <source>
        <strain evidence="3">ATCC 50377</strain>
    </source>
</reference>
<keyword evidence="5" id="KW-1185">Reference proteome</keyword>
<dbReference type="OrthoDB" id="300641at2759"/>
<reference evidence="3" key="2">
    <citation type="submission" date="2020-12" db="EMBL/GenBank/DDBJ databases">
        <title>New Spironucleus salmonicida genome in near-complete chromosomes.</title>
        <authorList>
            <person name="Xu F."/>
            <person name="Kurt Z."/>
            <person name="Jimenez-Gonzalez A."/>
            <person name="Astvaldsson A."/>
            <person name="Andersson J.O."/>
            <person name="Svard S.G."/>
        </authorList>
    </citation>
    <scope>NUCLEOTIDE SEQUENCE</scope>
    <source>
        <strain evidence="3">ATCC 50377</strain>
    </source>
</reference>
<feature type="region of interest" description="Disordered" evidence="1">
    <location>
        <begin position="36"/>
        <end position="55"/>
    </location>
</feature>
<dbReference type="Proteomes" id="UP000018208">
    <property type="component" value="Unassembled WGS sequence"/>
</dbReference>
<dbReference type="AlphaFoldDB" id="A0A9P8LNY8"/>
<keyword evidence="2" id="KW-0812">Transmembrane</keyword>
<dbReference type="EMBL" id="AUWU02000006">
    <property type="protein sequence ID" value="KAH0571646.1"/>
    <property type="molecule type" value="Genomic_DNA"/>
</dbReference>
<gene>
    <name evidence="3" type="ORF">SS50377_25828</name>
    <name evidence="4" type="ORF">SS50377_25836</name>
</gene>
<protein>
    <submittedName>
        <fullName evidence="3">Cysteine-rich membrane protein 2</fullName>
    </submittedName>
</protein>
<keyword evidence="2" id="KW-0472">Membrane</keyword>
<dbReference type="InterPro" id="IPR009030">
    <property type="entry name" value="Growth_fac_rcpt_cys_sf"/>
</dbReference>
<dbReference type="KEGG" id="ssao:94299851"/>
<comment type="caution">
    <text evidence="3">The sequence shown here is derived from an EMBL/GenBank/DDBJ whole genome shotgun (WGS) entry which is preliminary data.</text>
</comment>
<dbReference type="RefSeq" id="XP_067762411.1">
    <property type="nucleotide sequence ID" value="XM_067909655.1"/>
</dbReference>
<sequence>MSYQKRSLLLHPRAGPDGLTPKQTQYKRCYHRQCTGNTPSVPTSQPSQILPKPSPQIRTIYPRRSTSNVTSQSPSPVGYGTTFISLNDFHSQMITNCLIEHPETPVCLKCMPGFLPDLYHTSCGSCSSVENCAICKPIQGKLCARCIPGFVTNEDSNTCIAYSGINCRIANVPDICMQCAAGYFLSHNNCDCPRGCLACTISGNTKICQECHSTYLPTPDHACSRDCANIPYCAQCDIFTRHCSACKQGFALVNGMCLLCGSLSVSISGDSCVSSACQTIPHCTLCEDNRCIACTSGIPTQNGLTCGSCDTRDCLFCDDVDPTICGNCESGQAGTRGICGAPLVQNCILGADTICSQCGTGSQLLGGVCVCISRQNCASCDEHSNCQKCLFGFEMTLIGCQPLQCHASNCNLCYADGRCRICGPKFTNRGGGCHAEQHTITNTEFVFLALTAVWVAYIVFLSMKHHRAQRQQRAERIQNHTFQLSNKLANTSFGWG</sequence>
<evidence type="ECO:0000256" key="1">
    <source>
        <dbReference type="SAM" id="MobiDB-lite"/>
    </source>
</evidence>
<dbReference type="PANTHER" id="PTHR45756">
    <property type="entry name" value="PALMITOYLTRANSFERASE"/>
    <property type="match status" value="1"/>
</dbReference>
<feature type="region of interest" description="Disordered" evidence="1">
    <location>
        <begin position="1"/>
        <end position="22"/>
    </location>
</feature>
<dbReference type="EMBL" id="AUWU02000006">
    <property type="protein sequence ID" value="KAH0571638.1"/>
    <property type="molecule type" value="Genomic_DNA"/>
</dbReference>
<dbReference type="GeneID" id="94299851"/>
<dbReference type="PANTHER" id="PTHR45756:SF1">
    <property type="entry name" value="PROTEIN KINASE DOMAIN CONTAINING PROTEIN"/>
    <property type="match status" value="1"/>
</dbReference>
<proteinExistence type="predicted"/>
<dbReference type="InterPro" id="IPR053215">
    <property type="entry name" value="TKL_Ser/Thr_kinase"/>
</dbReference>